<evidence type="ECO:0000313" key="2">
    <source>
        <dbReference type="Proteomes" id="UP001148662"/>
    </source>
</evidence>
<evidence type="ECO:0000313" key="1">
    <source>
        <dbReference type="EMBL" id="KAJ3557603.1"/>
    </source>
</evidence>
<organism evidence="1 2">
    <name type="scientific">Phlebia brevispora</name>
    <dbReference type="NCBI Taxonomy" id="194682"/>
    <lineage>
        <taxon>Eukaryota</taxon>
        <taxon>Fungi</taxon>
        <taxon>Dikarya</taxon>
        <taxon>Basidiomycota</taxon>
        <taxon>Agaricomycotina</taxon>
        <taxon>Agaricomycetes</taxon>
        <taxon>Polyporales</taxon>
        <taxon>Meruliaceae</taxon>
        <taxon>Phlebia</taxon>
    </lineage>
</organism>
<comment type="caution">
    <text evidence="1">The sequence shown here is derived from an EMBL/GenBank/DDBJ whole genome shotgun (WGS) entry which is preliminary data.</text>
</comment>
<dbReference type="Proteomes" id="UP001148662">
    <property type="component" value="Unassembled WGS sequence"/>
</dbReference>
<dbReference type="EMBL" id="JANHOG010000145">
    <property type="protein sequence ID" value="KAJ3557603.1"/>
    <property type="molecule type" value="Genomic_DNA"/>
</dbReference>
<sequence>MPSDNDRDGVDEPQNLQILDSPLHIDEPVQLDGTPKTLTAENRLPLSAPSQWVPLVAGFAAGCAWIMKRYTPATYQRRLGCFALGYAVFTTDCFLASYSLTSRGQIMERIEHSLDEDIRKEKVSGSYLWWPIAQYGLPYDGWKQRERRASHLRIIRSRCSDEIIARYLERERQRDSETTLANRIAFKWHNSASSVETRACIEDIILAELDKSGIGSDHIFQHELRRCVAHLANTLECWRMSKMPKRVHAGFFYGSVGLSVVCTSPRILFFTLSILFPSLDSYMQTIVRQFQFWEAPLGYTNQDVGRLLHATYFSFIQNATRKPGSQTKS</sequence>
<accession>A0ACC1TBW0</accession>
<reference evidence="1" key="1">
    <citation type="submission" date="2022-07" db="EMBL/GenBank/DDBJ databases">
        <title>Genome Sequence of Phlebia brevispora.</title>
        <authorList>
            <person name="Buettner E."/>
        </authorList>
    </citation>
    <scope>NUCLEOTIDE SEQUENCE</scope>
    <source>
        <strain evidence="1">MPL23</strain>
    </source>
</reference>
<proteinExistence type="predicted"/>
<protein>
    <submittedName>
        <fullName evidence="1">Uncharacterized protein</fullName>
    </submittedName>
</protein>
<name>A0ACC1TBW0_9APHY</name>
<keyword evidence="2" id="KW-1185">Reference proteome</keyword>
<gene>
    <name evidence="1" type="ORF">NM688_g1381</name>
</gene>